<feature type="domain" description="DUF7347" evidence="1">
    <location>
        <begin position="14"/>
        <end position="89"/>
    </location>
</feature>
<organism evidence="3 4">
    <name type="scientific">Halovivax ruber (strain DSM 18193 / JCM 13892 / XH-70)</name>
    <dbReference type="NCBI Taxonomy" id="797302"/>
    <lineage>
        <taxon>Archaea</taxon>
        <taxon>Methanobacteriati</taxon>
        <taxon>Methanobacteriota</taxon>
        <taxon>Stenosarchaea group</taxon>
        <taxon>Halobacteria</taxon>
        <taxon>Halobacteriales</taxon>
        <taxon>Natrialbaceae</taxon>
        <taxon>Halovivax</taxon>
    </lineage>
</organism>
<reference evidence="3" key="1">
    <citation type="submission" date="2011-09" db="EMBL/GenBank/DDBJ databases">
        <title>Complete sequence of Halovivax ruber XH-70.</title>
        <authorList>
            <consortium name="US DOE Joint Genome Institute"/>
            <person name="Lucas S."/>
            <person name="Han J."/>
            <person name="Lapidus A."/>
            <person name="Cheng J.-F."/>
            <person name="Goodwin L."/>
            <person name="Pitluck S."/>
            <person name="Peters L."/>
            <person name="Mikhailova N."/>
            <person name="Davenport K."/>
            <person name="Detter J.C."/>
            <person name="Han C."/>
            <person name="Tapia R."/>
            <person name="Land M."/>
            <person name="Hauser L."/>
            <person name="Kyrpides N."/>
            <person name="Ivanova N."/>
            <person name="Pagani I."/>
            <person name="Sproer C."/>
            <person name="Anderson I."/>
            <person name="Woyke T."/>
        </authorList>
    </citation>
    <scope>NUCLEOTIDE SEQUENCE</scope>
    <source>
        <strain evidence="3">XH-70</strain>
    </source>
</reference>
<dbReference type="STRING" id="797302.Halru_0357"/>
<name>L0I9T1_HALRX</name>
<evidence type="ECO:0000259" key="1">
    <source>
        <dbReference type="Pfam" id="PF24038"/>
    </source>
</evidence>
<dbReference type="Pfam" id="PF24038">
    <property type="entry name" value="DUF7347"/>
    <property type="match status" value="1"/>
</dbReference>
<dbReference type="GeneID" id="14375665"/>
<keyword evidence="4" id="KW-1185">Reference proteome</keyword>
<evidence type="ECO:0000259" key="2">
    <source>
        <dbReference type="Pfam" id="PF24042"/>
    </source>
</evidence>
<protein>
    <recommendedName>
        <fullName evidence="5">ArsR family transcriptional regulator</fullName>
    </recommendedName>
</protein>
<dbReference type="OrthoDB" id="8482at2157"/>
<dbReference type="InterPro" id="IPR055771">
    <property type="entry name" value="DUF7347"/>
</dbReference>
<feature type="domain" description="DUF7351" evidence="2">
    <location>
        <begin position="106"/>
        <end position="319"/>
    </location>
</feature>
<sequence length="338" mass="37267">MLPTADGATWDANPSEAFATLGHETRLDVLGALWAADGPMRYEALRRTVAPDDRGNFGYHLDKLAGHFIKKSDVGYELRLAGEQVVRAIIAGTITANPELSSRAVDSECVFCGAPVELRYDDETITVQCTACAGLVGGDLPRGTFMHYEFPPGGLSGRSPEEIVDAAHTYYDAKIIPMMRGICPICAGQIETRVEVCEDHEPIADDNEPISDEDTPTDELCSNCDSRTEAWAILQCERCRYTRRSVLWFSILTHPGVVAFYYDHGVDDPVPLRKLTWERAQIERTVSVDVVERAPTVFRICLQIDEEQLVAELDDDLCVRSVERIPAAEPAATTGDTS</sequence>
<dbReference type="HOGENOM" id="CLU_060475_0_0_2"/>
<evidence type="ECO:0000313" key="3">
    <source>
        <dbReference type="EMBL" id="AGB15001.1"/>
    </source>
</evidence>
<dbReference type="AlphaFoldDB" id="L0I9T1"/>
<dbReference type="Pfam" id="PF24042">
    <property type="entry name" value="DUF7351"/>
    <property type="match status" value="1"/>
</dbReference>
<gene>
    <name evidence="3" type="ordered locus">Halru_0357</name>
</gene>
<dbReference type="Proteomes" id="UP000010846">
    <property type="component" value="Chromosome"/>
</dbReference>
<dbReference type="eggNOG" id="arCOG03860">
    <property type="taxonomic scope" value="Archaea"/>
</dbReference>
<evidence type="ECO:0008006" key="5">
    <source>
        <dbReference type="Google" id="ProtNLM"/>
    </source>
</evidence>
<evidence type="ECO:0000313" key="4">
    <source>
        <dbReference type="Proteomes" id="UP000010846"/>
    </source>
</evidence>
<proteinExistence type="predicted"/>
<accession>L0I9T1</accession>
<dbReference type="EMBL" id="CP003050">
    <property type="protein sequence ID" value="AGB15001.1"/>
    <property type="molecule type" value="Genomic_DNA"/>
</dbReference>
<dbReference type="KEGG" id="hru:Halru_0357"/>
<dbReference type="InterPro" id="IPR055775">
    <property type="entry name" value="DUF7351"/>
</dbReference>
<dbReference type="RefSeq" id="WP_015299695.1">
    <property type="nucleotide sequence ID" value="NC_019964.1"/>
</dbReference>